<name>A0ACB9P696_9MYRT</name>
<dbReference type="EMBL" id="CM042886">
    <property type="protein sequence ID" value="KAI4342230.1"/>
    <property type="molecule type" value="Genomic_DNA"/>
</dbReference>
<organism evidence="1 2">
    <name type="scientific">Melastoma candidum</name>
    <dbReference type="NCBI Taxonomy" id="119954"/>
    <lineage>
        <taxon>Eukaryota</taxon>
        <taxon>Viridiplantae</taxon>
        <taxon>Streptophyta</taxon>
        <taxon>Embryophyta</taxon>
        <taxon>Tracheophyta</taxon>
        <taxon>Spermatophyta</taxon>
        <taxon>Magnoliopsida</taxon>
        <taxon>eudicotyledons</taxon>
        <taxon>Gunneridae</taxon>
        <taxon>Pentapetalae</taxon>
        <taxon>rosids</taxon>
        <taxon>malvids</taxon>
        <taxon>Myrtales</taxon>
        <taxon>Melastomataceae</taxon>
        <taxon>Melastomatoideae</taxon>
        <taxon>Melastomateae</taxon>
        <taxon>Melastoma</taxon>
    </lineage>
</organism>
<sequence>MLRPGRGGGGGGRLPIRRPHQHQPNRWFVDAKVKWVPDYHLDNVVRRDYLLPQVVSLKNRIVSSASSSLPLPAASLLKPMLNLPSPILSFCRDYISLFKIFQPCPRSHLHIGITPRFVGLHRQELEIFNDRGYRDDAVARLARLLMLTRKCRLPIKIVDQFKWDLGLPYDYVKELLSDYPDYFDVSCSGNDLFLETVSFRKDLAVSELQQRAREIGSRESRIRYDMNFPSGYVLRKDVAEWLERWQELPYVSPYEDAFHLTPSGDQTEKWMVAVLHEVLWLTVGKKTEEENLVVLLADCLGFGDGRRVRKVLKRHPGIFYLSNKNATRTVVLREAYRKDWLLVRNPVVGIRHRYIALMNRKVRRRFRIAVARSKNTENPGGNRHGDDQVVKMKA</sequence>
<comment type="caution">
    <text evidence="1">The sequence shown here is derived from an EMBL/GenBank/DDBJ whole genome shotgun (WGS) entry which is preliminary data.</text>
</comment>
<dbReference type="Proteomes" id="UP001057402">
    <property type="component" value="Chromosome 7"/>
</dbReference>
<accession>A0ACB9P696</accession>
<evidence type="ECO:0000313" key="1">
    <source>
        <dbReference type="EMBL" id="KAI4342230.1"/>
    </source>
</evidence>
<protein>
    <submittedName>
        <fullName evidence="1">Uncharacterized protein</fullName>
    </submittedName>
</protein>
<keyword evidence="2" id="KW-1185">Reference proteome</keyword>
<gene>
    <name evidence="1" type="ORF">MLD38_026877</name>
</gene>
<evidence type="ECO:0000313" key="2">
    <source>
        <dbReference type="Proteomes" id="UP001057402"/>
    </source>
</evidence>
<reference evidence="2" key="1">
    <citation type="journal article" date="2023" name="Front. Plant Sci.">
        <title>Chromosomal-level genome assembly of Melastoma candidum provides insights into trichome evolution.</title>
        <authorList>
            <person name="Zhong Y."/>
            <person name="Wu W."/>
            <person name="Sun C."/>
            <person name="Zou P."/>
            <person name="Liu Y."/>
            <person name="Dai S."/>
            <person name="Zhou R."/>
        </authorList>
    </citation>
    <scope>NUCLEOTIDE SEQUENCE [LARGE SCALE GENOMIC DNA]</scope>
</reference>
<proteinExistence type="predicted"/>